<evidence type="ECO:0000256" key="1">
    <source>
        <dbReference type="SAM" id="Coils"/>
    </source>
</evidence>
<keyword evidence="2" id="KW-1185">Reference proteome</keyword>
<protein>
    <submittedName>
        <fullName evidence="3">Uncharacterized protein LOC100900262</fullName>
    </submittedName>
</protein>
<gene>
    <name evidence="3" type="primary">LOC100900262</name>
</gene>
<name>A0AAJ7L528_9ACAR</name>
<keyword evidence="1" id="KW-0175">Coiled coil</keyword>
<dbReference type="AlphaFoldDB" id="A0AAJ7L528"/>
<accession>A0AAJ7L528</accession>
<dbReference type="KEGG" id="goe:100900262"/>
<evidence type="ECO:0000313" key="2">
    <source>
        <dbReference type="Proteomes" id="UP000694867"/>
    </source>
</evidence>
<reference evidence="3" key="1">
    <citation type="submission" date="2025-08" db="UniProtKB">
        <authorList>
            <consortium name="RefSeq"/>
        </authorList>
    </citation>
    <scope>IDENTIFICATION</scope>
</reference>
<feature type="coiled-coil region" evidence="1">
    <location>
        <begin position="60"/>
        <end position="141"/>
    </location>
</feature>
<dbReference type="GeneID" id="100900262"/>
<sequence>MSKKRPRVDDSDDDQELWDEAVLVDDYLVRTQATQQMAATTSSAMQIDVDVPRTASRATADEMQKKIDNLIARLMAKAKEKLELKNEVNRLRAANADFCEKNCKKQLNAVNCDLRFKENELSSLRKRVKELSTKLECSRDSPMKKNVSPISSQATHDIQRKKRIFPTIKYTPHPDLEILEDFTRSDPSDEFARKQFIRWSGTRGDTEIDGNYLQRIDRCLPEVYAKVLESQDPALWAGLVDFLSGIQDASQAKFHKVINWREFLSATDRHQALLRALICFLRTAPDATTIYPNIRSFILFERNWRCQEFESLLSEAMDFVQNQSLSYDGEYVAKEILRVYRQILSSSSDPDVLETLMTSSLKLMFQGADLDGELVSVVTRAEAFHHLGDVLKKVIRWQPTVSRTGCPEMMEIAEMSFRDT</sequence>
<evidence type="ECO:0000313" key="3">
    <source>
        <dbReference type="RefSeq" id="XP_018495157.1"/>
    </source>
</evidence>
<proteinExistence type="predicted"/>
<dbReference type="Proteomes" id="UP000694867">
    <property type="component" value="Unplaced"/>
</dbReference>
<organism evidence="2 3">
    <name type="scientific">Galendromus occidentalis</name>
    <name type="common">western predatory mite</name>
    <dbReference type="NCBI Taxonomy" id="34638"/>
    <lineage>
        <taxon>Eukaryota</taxon>
        <taxon>Metazoa</taxon>
        <taxon>Ecdysozoa</taxon>
        <taxon>Arthropoda</taxon>
        <taxon>Chelicerata</taxon>
        <taxon>Arachnida</taxon>
        <taxon>Acari</taxon>
        <taxon>Parasitiformes</taxon>
        <taxon>Mesostigmata</taxon>
        <taxon>Gamasina</taxon>
        <taxon>Phytoseioidea</taxon>
        <taxon>Phytoseiidae</taxon>
        <taxon>Typhlodrominae</taxon>
        <taxon>Galendromus</taxon>
    </lineage>
</organism>
<dbReference type="RefSeq" id="XP_018495157.1">
    <property type="nucleotide sequence ID" value="XM_018639641.1"/>
</dbReference>